<dbReference type="InterPro" id="IPR010987">
    <property type="entry name" value="Glutathione-S-Trfase_C-like"/>
</dbReference>
<evidence type="ECO:0000256" key="1">
    <source>
        <dbReference type="ARBA" id="ARBA00010007"/>
    </source>
</evidence>
<feature type="domain" description="GST C-terminal" evidence="3">
    <location>
        <begin position="111"/>
        <end position="238"/>
    </location>
</feature>
<comment type="caution">
    <text evidence="4">The sequence shown here is derived from an EMBL/GenBank/DDBJ whole genome shotgun (WGS) entry which is preliminary data.</text>
</comment>
<dbReference type="OrthoDB" id="202840at2759"/>
<gene>
    <name evidence="4" type="ORF">D0Z07_0306</name>
</gene>
<dbReference type="Gene3D" id="3.40.30.10">
    <property type="entry name" value="Glutaredoxin"/>
    <property type="match status" value="1"/>
</dbReference>
<evidence type="ECO:0000259" key="2">
    <source>
        <dbReference type="PROSITE" id="PS50404"/>
    </source>
</evidence>
<dbReference type="InterPro" id="IPR036249">
    <property type="entry name" value="Thioredoxin-like_sf"/>
</dbReference>
<dbReference type="InterPro" id="IPR004045">
    <property type="entry name" value="Glutathione_S-Trfase_N"/>
</dbReference>
<dbReference type="PROSITE" id="PS50404">
    <property type="entry name" value="GST_NTER"/>
    <property type="match status" value="1"/>
</dbReference>
<dbReference type="InterPro" id="IPR005955">
    <property type="entry name" value="GST_Zeta"/>
</dbReference>
<dbReference type="Gene3D" id="1.20.1050.10">
    <property type="match status" value="1"/>
</dbReference>
<evidence type="ECO:0000313" key="5">
    <source>
        <dbReference type="Proteomes" id="UP000785200"/>
    </source>
</evidence>
<dbReference type="InterPro" id="IPR004046">
    <property type="entry name" value="GST_C"/>
</dbReference>
<dbReference type="InterPro" id="IPR040079">
    <property type="entry name" value="Glutathione_S-Trfase"/>
</dbReference>
<dbReference type="GO" id="GO:0006749">
    <property type="term" value="P:glutathione metabolic process"/>
    <property type="evidence" value="ECO:0007669"/>
    <property type="project" value="TreeGrafter"/>
</dbReference>
<dbReference type="SUPFAM" id="SSF52833">
    <property type="entry name" value="Thioredoxin-like"/>
    <property type="match status" value="1"/>
</dbReference>
<feature type="domain" description="GST N-terminal" evidence="2">
    <location>
        <begin position="12"/>
        <end position="103"/>
    </location>
</feature>
<dbReference type="AlphaFoldDB" id="A0A9P6VQI1"/>
<dbReference type="PANTHER" id="PTHR42673">
    <property type="entry name" value="MALEYLACETOACETATE ISOMERASE"/>
    <property type="match status" value="1"/>
</dbReference>
<dbReference type="EMBL" id="VNKQ01000002">
    <property type="protein sequence ID" value="KAG0652766.1"/>
    <property type="molecule type" value="Genomic_DNA"/>
</dbReference>
<dbReference type="InterPro" id="IPR036282">
    <property type="entry name" value="Glutathione-S-Trfase_C_sf"/>
</dbReference>
<comment type="similarity">
    <text evidence="1">Belongs to the GST superfamily. Zeta family.</text>
</comment>
<reference evidence="4" key="1">
    <citation type="submission" date="2019-07" db="EMBL/GenBank/DDBJ databases">
        <title>Hyphodiscus hymeniophilus genome sequencing and assembly.</title>
        <authorList>
            <person name="Kramer G."/>
            <person name="Nodwell J."/>
        </authorList>
    </citation>
    <scope>NUCLEOTIDE SEQUENCE</scope>
    <source>
        <strain evidence="4">ATCC 34498</strain>
    </source>
</reference>
<name>A0A9P6VQI1_9HELO</name>
<dbReference type="Proteomes" id="UP000785200">
    <property type="component" value="Unassembled WGS sequence"/>
</dbReference>
<dbReference type="FunFam" id="1.20.1050.10:FF:000010">
    <property type="entry name" value="Maleylacetoacetate isomerase isoform 1"/>
    <property type="match status" value="1"/>
</dbReference>
<evidence type="ECO:0000259" key="3">
    <source>
        <dbReference type="PROSITE" id="PS50405"/>
    </source>
</evidence>
<dbReference type="Pfam" id="PF13409">
    <property type="entry name" value="GST_N_2"/>
    <property type="match status" value="1"/>
</dbReference>
<proteinExistence type="inferred from homology"/>
<dbReference type="GO" id="GO:0004364">
    <property type="term" value="F:glutathione transferase activity"/>
    <property type="evidence" value="ECO:0007669"/>
    <property type="project" value="TreeGrafter"/>
</dbReference>
<dbReference type="SFLD" id="SFLDS00019">
    <property type="entry name" value="Glutathione_Transferase_(cytos"/>
    <property type="match status" value="1"/>
</dbReference>
<evidence type="ECO:0000313" key="4">
    <source>
        <dbReference type="EMBL" id="KAG0652766.1"/>
    </source>
</evidence>
<dbReference type="SFLD" id="SFLDG00358">
    <property type="entry name" value="Main_(cytGST)"/>
    <property type="match status" value="1"/>
</dbReference>
<dbReference type="GO" id="GO:0005739">
    <property type="term" value="C:mitochondrion"/>
    <property type="evidence" value="ECO:0007669"/>
    <property type="project" value="TreeGrafter"/>
</dbReference>
<keyword evidence="5" id="KW-1185">Reference proteome</keyword>
<dbReference type="NCBIfam" id="TIGR01262">
    <property type="entry name" value="maiA"/>
    <property type="match status" value="1"/>
</dbReference>
<sequence>MLQSQSQSPSSSLPTLYTYFRSSCSARVRIACHLKGIELSYIHTNLLQGEQHSSEYRTTNPCATVPTLVIPADLPHNNTSIPIVIRQSVAILEFLEEYPAYAHTPKLLPDDPVARAEVRELVNIICEDVQPASNQYILKMVDALNGDKGNWAKQVISRGFGAYEELLKSYSGKFSFGDKVSMADVCMAPAVDAALRWGVDMDAFPLTRRVYETVRVLEPFLKGDWRHQDDTLEEFRTL</sequence>
<dbReference type="PANTHER" id="PTHR42673:SF4">
    <property type="entry name" value="MALEYLACETOACETATE ISOMERASE"/>
    <property type="match status" value="1"/>
</dbReference>
<dbReference type="GO" id="GO:0006559">
    <property type="term" value="P:L-phenylalanine catabolic process"/>
    <property type="evidence" value="ECO:0007669"/>
    <property type="project" value="TreeGrafter"/>
</dbReference>
<dbReference type="GO" id="GO:0016034">
    <property type="term" value="F:maleylacetoacetate isomerase activity"/>
    <property type="evidence" value="ECO:0007669"/>
    <property type="project" value="TreeGrafter"/>
</dbReference>
<protein>
    <submittedName>
        <fullName evidence="4">Glutathione S-transferase</fullName>
    </submittedName>
</protein>
<dbReference type="SUPFAM" id="SSF47616">
    <property type="entry name" value="GST C-terminal domain-like"/>
    <property type="match status" value="1"/>
</dbReference>
<organism evidence="4 5">
    <name type="scientific">Hyphodiscus hymeniophilus</name>
    <dbReference type="NCBI Taxonomy" id="353542"/>
    <lineage>
        <taxon>Eukaryota</taxon>
        <taxon>Fungi</taxon>
        <taxon>Dikarya</taxon>
        <taxon>Ascomycota</taxon>
        <taxon>Pezizomycotina</taxon>
        <taxon>Leotiomycetes</taxon>
        <taxon>Helotiales</taxon>
        <taxon>Hyphodiscaceae</taxon>
        <taxon>Hyphodiscus</taxon>
    </lineage>
</organism>
<accession>A0A9P6VQI1</accession>
<dbReference type="PROSITE" id="PS50405">
    <property type="entry name" value="GST_CTER"/>
    <property type="match status" value="1"/>
</dbReference>
<dbReference type="Pfam" id="PF00043">
    <property type="entry name" value="GST_C"/>
    <property type="match status" value="1"/>
</dbReference>